<dbReference type="EMBL" id="QKXC01000078">
    <property type="protein sequence ID" value="RBR23308.1"/>
    <property type="molecule type" value="Genomic_DNA"/>
</dbReference>
<comment type="caution">
    <text evidence="1">The sequence shown here is derived from an EMBL/GenBank/DDBJ whole genome shotgun (WGS) entry which is preliminary data.</text>
</comment>
<name>A0A366S369_9HYPO</name>
<dbReference type="RefSeq" id="XP_031017899.1">
    <property type="nucleotide sequence ID" value="XM_031158040.1"/>
</dbReference>
<dbReference type="GeneID" id="41993336"/>
<keyword evidence="2" id="KW-1185">Reference proteome</keyword>
<dbReference type="Proteomes" id="UP000253153">
    <property type="component" value="Unassembled WGS sequence"/>
</dbReference>
<reference evidence="1 2" key="1">
    <citation type="submission" date="2018-06" db="EMBL/GenBank/DDBJ databases">
        <title>Fusarium incarnatum-equiseti species complex species 28.</title>
        <authorList>
            <person name="Gardiner D.M."/>
        </authorList>
    </citation>
    <scope>NUCLEOTIDE SEQUENCE [LARGE SCALE GENOMIC DNA]</scope>
    <source>
        <strain evidence="1 2">FIESC_28</strain>
    </source>
</reference>
<sequence length="615" mass="72714">MDKETHLLSLPFELREMIWTLCSSDQNSNGLLRCCHQTRDEFSPHCRLTEDVEKFRTLRIWVDSTYEDGIWLKFDYTWGKEGYTHRAISQVRDMGDPIVQMFLKIRQVDKIVVNLHAPRRGYFVGALFMMLAKAIDVYFFMSHMLRNIDPEQSDMGQVEINFSTEERQPGQTENQAKNFWECRTSKVLAESIRKHWLCSGPMPCFYEYFLISHPCVFPHPPTINYLTWPRRHVHRKYSGDTRSARFSHITSVRGLGRPRELSPKAGYEFIMRIKVPGLPGRFVHQERIAEFAAVAMTVPRCDSYPIADPNRVLREPRLYESRLHWPHIYYDKQNLMFRFQFCLDNLPGPIGGHMDMLRLHRFKAMNKCTHNFFARQSNDAANWGGLYGAATEMSRRLATLFDPFARSHVIKMRQSCPHLRAVKWATATSPQSQEDNAWLQHYPTGIRYHWGGRNLIEWRLHWRTQGISWQDKNQYKLQSWGLNSVRLHQWWECIASYQDSGVILNQLALPREREALQRLLPHAADSERPVVIRRDRDECIYRNARRVCGYMASDFCFMAWSCWRWAELAGKETFYSTYRDGLPGHLRGTPNRVFYGPNGELDYREWFLNFKRVRD</sequence>
<evidence type="ECO:0000313" key="2">
    <source>
        <dbReference type="Proteomes" id="UP000253153"/>
    </source>
</evidence>
<evidence type="ECO:0000313" key="1">
    <source>
        <dbReference type="EMBL" id="RBR23308.1"/>
    </source>
</evidence>
<dbReference type="OrthoDB" id="5102964at2759"/>
<proteinExistence type="predicted"/>
<accession>A0A366S369</accession>
<protein>
    <submittedName>
        <fullName evidence="1">Uncharacterized protein</fullName>
    </submittedName>
</protein>
<organism evidence="1 2">
    <name type="scientific">Fusarium coffeatum</name>
    <dbReference type="NCBI Taxonomy" id="231269"/>
    <lineage>
        <taxon>Eukaryota</taxon>
        <taxon>Fungi</taxon>
        <taxon>Dikarya</taxon>
        <taxon>Ascomycota</taxon>
        <taxon>Pezizomycotina</taxon>
        <taxon>Sordariomycetes</taxon>
        <taxon>Hypocreomycetidae</taxon>
        <taxon>Hypocreales</taxon>
        <taxon>Nectriaceae</taxon>
        <taxon>Fusarium</taxon>
        <taxon>Fusarium incarnatum-equiseti species complex</taxon>
    </lineage>
</organism>
<dbReference type="AlphaFoldDB" id="A0A366S369"/>
<gene>
    <name evidence="1" type="ORF">FIESC28_03891</name>
</gene>